<accession>A0A7S3IWA0</accession>
<organism evidence="1">
    <name type="scientific">Strombidium inclinatum</name>
    <dbReference type="NCBI Taxonomy" id="197538"/>
    <lineage>
        <taxon>Eukaryota</taxon>
        <taxon>Sar</taxon>
        <taxon>Alveolata</taxon>
        <taxon>Ciliophora</taxon>
        <taxon>Intramacronucleata</taxon>
        <taxon>Spirotrichea</taxon>
        <taxon>Oligotrichia</taxon>
        <taxon>Strombidiidae</taxon>
        <taxon>Strombidium</taxon>
    </lineage>
</organism>
<reference evidence="1" key="1">
    <citation type="submission" date="2021-01" db="EMBL/GenBank/DDBJ databases">
        <authorList>
            <person name="Corre E."/>
            <person name="Pelletier E."/>
            <person name="Niang G."/>
            <person name="Scheremetjew M."/>
            <person name="Finn R."/>
            <person name="Kale V."/>
            <person name="Holt S."/>
            <person name="Cochrane G."/>
            <person name="Meng A."/>
            <person name="Brown T."/>
            <person name="Cohen L."/>
        </authorList>
    </citation>
    <scope>NUCLEOTIDE SEQUENCE</scope>
    <source>
        <strain evidence="1">S3</strain>
    </source>
</reference>
<gene>
    <name evidence="1" type="ORF">SINC0208_LOCUS15110</name>
</gene>
<dbReference type="AlphaFoldDB" id="A0A7S3IWA0"/>
<dbReference type="Gene3D" id="2.120.10.80">
    <property type="entry name" value="Kelch-type beta propeller"/>
    <property type="match status" value="1"/>
</dbReference>
<evidence type="ECO:0000313" key="1">
    <source>
        <dbReference type="EMBL" id="CAE0334471.1"/>
    </source>
</evidence>
<sequence length="114" mass="13610">MYDIDYNMWRMVNLNAKSTWTACDLAMSMPIDSKHILIFGGFNKTQRTQECFQFNVESNLMERDSYLPKVGSFSNYVFNYDHNLYVVGWNNNNKNLYLYNMLENTWKIETKFGL</sequence>
<proteinExistence type="predicted"/>
<dbReference type="InterPro" id="IPR015915">
    <property type="entry name" value="Kelch-typ_b-propeller"/>
</dbReference>
<protein>
    <submittedName>
        <fullName evidence="1">Uncharacterized protein</fullName>
    </submittedName>
</protein>
<dbReference type="InterPro" id="IPR011043">
    <property type="entry name" value="Gal_Oxase/kelch_b-propeller"/>
</dbReference>
<dbReference type="SUPFAM" id="SSF50965">
    <property type="entry name" value="Galactose oxidase, central domain"/>
    <property type="match status" value="1"/>
</dbReference>
<name>A0A7S3IWA0_9SPIT</name>
<dbReference type="EMBL" id="HBIH01037636">
    <property type="protein sequence ID" value="CAE0334471.1"/>
    <property type="molecule type" value="Transcribed_RNA"/>
</dbReference>